<dbReference type="PROSITE" id="PS50111">
    <property type="entry name" value="CHEMOTAXIS_TRANSDUC_2"/>
    <property type="match status" value="1"/>
</dbReference>
<name>A0A084JCW5_9CLOT</name>
<comment type="subcellular location">
    <subcellularLocation>
        <location evidence="1">Cell membrane</location>
        <topology evidence="1">Multi-pass membrane protein</topology>
    </subcellularLocation>
</comment>
<comment type="similarity">
    <text evidence="8">Belongs to the methyl-accepting chemotaxis (MCP) protein family.</text>
</comment>
<reference evidence="13 14" key="1">
    <citation type="submission" date="2014-07" db="EMBL/GenBank/DDBJ databases">
        <title>Draft genome of Clostridium sulfidigenes 113A isolated from sediments associated with methane hydrate from Krishna Godavari basin.</title>
        <authorList>
            <person name="Honkalas V.S."/>
            <person name="Dabir A.P."/>
            <person name="Arora P."/>
            <person name="Dhakephalkar P.K."/>
        </authorList>
    </citation>
    <scope>NUCLEOTIDE SEQUENCE [LARGE SCALE GENOMIC DNA]</scope>
    <source>
        <strain evidence="13 14">113A</strain>
    </source>
</reference>
<evidence type="ECO:0000256" key="7">
    <source>
        <dbReference type="ARBA" id="ARBA00023224"/>
    </source>
</evidence>
<dbReference type="InterPro" id="IPR004089">
    <property type="entry name" value="MCPsignal_dom"/>
</dbReference>
<dbReference type="PANTHER" id="PTHR32089">
    <property type="entry name" value="METHYL-ACCEPTING CHEMOTAXIS PROTEIN MCPB"/>
    <property type="match status" value="1"/>
</dbReference>
<evidence type="ECO:0000256" key="1">
    <source>
        <dbReference type="ARBA" id="ARBA00004651"/>
    </source>
</evidence>
<comment type="caution">
    <text evidence="13">The sequence shown here is derived from an EMBL/GenBank/DDBJ whole genome shotgun (WGS) entry which is preliminary data.</text>
</comment>
<dbReference type="CDD" id="cd12913">
    <property type="entry name" value="PDC1_MCP_like"/>
    <property type="match status" value="1"/>
</dbReference>
<dbReference type="Pfam" id="PF00015">
    <property type="entry name" value="MCPsignal"/>
    <property type="match status" value="1"/>
</dbReference>
<dbReference type="InterPro" id="IPR033479">
    <property type="entry name" value="dCache_1"/>
</dbReference>
<dbReference type="Gene3D" id="1.10.287.950">
    <property type="entry name" value="Methyl-accepting chemotaxis protein"/>
    <property type="match status" value="1"/>
</dbReference>
<evidence type="ECO:0000313" key="14">
    <source>
        <dbReference type="Proteomes" id="UP000028542"/>
    </source>
</evidence>
<dbReference type="Proteomes" id="UP000028542">
    <property type="component" value="Unassembled WGS sequence"/>
</dbReference>
<dbReference type="CDD" id="cd12912">
    <property type="entry name" value="PDC2_MCP_like"/>
    <property type="match status" value="1"/>
</dbReference>
<keyword evidence="3" id="KW-0145">Chemotaxis</keyword>
<dbReference type="GO" id="GO:0007165">
    <property type="term" value="P:signal transduction"/>
    <property type="evidence" value="ECO:0007669"/>
    <property type="project" value="UniProtKB-KW"/>
</dbReference>
<dbReference type="PANTHER" id="PTHR32089:SF114">
    <property type="entry name" value="METHYL-ACCEPTING CHEMOTAXIS PROTEIN MCPB"/>
    <property type="match status" value="1"/>
</dbReference>
<keyword evidence="6 10" id="KW-0472">Membrane</keyword>
<dbReference type="EMBL" id="JPMD01000017">
    <property type="protein sequence ID" value="KEZ86799.1"/>
    <property type="molecule type" value="Genomic_DNA"/>
</dbReference>
<dbReference type="Pfam" id="PF00672">
    <property type="entry name" value="HAMP"/>
    <property type="match status" value="1"/>
</dbReference>
<evidence type="ECO:0000256" key="3">
    <source>
        <dbReference type="ARBA" id="ARBA00022500"/>
    </source>
</evidence>
<dbReference type="RefSeq" id="WP_035132045.1">
    <property type="nucleotide sequence ID" value="NZ_JPMD01000017.1"/>
</dbReference>
<organism evidence="13 14">
    <name type="scientific">Clostridium sulfidigenes</name>
    <dbReference type="NCBI Taxonomy" id="318464"/>
    <lineage>
        <taxon>Bacteria</taxon>
        <taxon>Bacillati</taxon>
        <taxon>Bacillota</taxon>
        <taxon>Clostridia</taxon>
        <taxon>Eubacteriales</taxon>
        <taxon>Clostridiaceae</taxon>
        <taxon>Clostridium</taxon>
    </lineage>
</organism>
<dbReference type="SMART" id="SM00283">
    <property type="entry name" value="MA"/>
    <property type="match status" value="1"/>
</dbReference>
<feature type="domain" description="HAMP" evidence="12">
    <location>
        <begin position="303"/>
        <end position="355"/>
    </location>
</feature>
<gene>
    <name evidence="13" type="ORF">IO99_07920</name>
</gene>
<dbReference type="Gene3D" id="1.10.8.500">
    <property type="entry name" value="HAMP domain in histidine kinase"/>
    <property type="match status" value="1"/>
</dbReference>
<evidence type="ECO:0000259" key="12">
    <source>
        <dbReference type="PROSITE" id="PS50885"/>
    </source>
</evidence>
<feature type="transmembrane region" description="Helical" evidence="10">
    <location>
        <begin position="12"/>
        <end position="34"/>
    </location>
</feature>
<dbReference type="SUPFAM" id="SSF103190">
    <property type="entry name" value="Sensory domain-like"/>
    <property type="match status" value="1"/>
</dbReference>
<evidence type="ECO:0000256" key="8">
    <source>
        <dbReference type="ARBA" id="ARBA00029447"/>
    </source>
</evidence>
<dbReference type="GO" id="GO:0006935">
    <property type="term" value="P:chemotaxis"/>
    <property type="evidence" value="ECO:0007669"/>
    <property type="project" value="UniProtKB-KW"/>
</dbReference>
<evidence type="ECO:0008006" key="15">
    <source>
        <dbReference type="Google" id="ProtNLM"/>
    </source>
</evidence>
<dbReference type="STRING" id="318464.IO99_07920"/>
<dbReference type="GO" id="GO:0005886">
    <property type="term" value="C:plasma membrane"/>
    <property type="evidence" value="ECO:0007669"/>
    <property type="project" value="UniProtKB-SubCell"/>
</dbReference>
<evidence type="ECO:0000256" key="10">
    <source>
        <dbReference type="SAM" id="Phobius"/>
    </source>
</evidence>
<keyword evidence="7 9" id="KW-0807">Transducer</keyword>
<dbReference type="InterPro" id="IPR003660">
    <property type="entry name" value="HAMP_dom"/>
</dbReference>
<dbReference type="CDD" id="cd11386">
    <property type="entry name" value="MCP_signal"/>
    <property type="match status" value="1"/>
</dbReference>
<keyword evidence="14" id="KW-1185">Reference proteome</keyword>
<dbReference type="Pfam" id="PF02743">
    <property type="entry name" value="dCache_1"/>
    <property type="match status" value="1"/>
</dbReference>
<dbReference type="CDD" id="cd06225">
    <property type="entry name" value="HAMP"/>
    <property type="match status" value="1"/>
</dbReference>
<evidence type="ECO:0000256" key="6">
    <source>
        <dbReference type="ARBA" id="ARBA00023136"/>
    </source>
</evidence>
<sequence>MFKFKRLGTKMTVFIVGIVLVGMLTTQLTTTIIMKQNLKEDTSERGTTVVAELGKSFEKELLQYEKDLKLIGEESAFNKEVLKDSVALEEVSSLFKNYTESNSQILSIYVGFQDKSMLAEPTWEVPADYDVTQREWYIKASESPEDVIWTEPYIDADNNVPVITAAKAIVENGKVKGVLAVDLSLENSLNNVKEHNVGYKGYAFLVSNEGVALYHPKLINENLKEQPMFGEIFKSESGSYKFNEGKEDLEVYYYTIPNFNWKVGAVYNEKDMQASIIEINNFTMAITFVVMLVLAIILFILIKRISNPLVKLSKEAKLVAEGDLTVDIKSKLKDEIGQVTNNFNSMVKDINNIVSNVQKSIYQINSASENLSAISEETTASTEEINAAVAEIARDTSNQAETIVGIVDKVEKLNESIEDINNIINKMNELSNSSTAASELGLENVSNLNIKINENTTELNKVNDIFQGLVYKLQEIDKVIDMITNISDQTNLLALNASIEAARAGDAGKGFAVVAEEVRKLAEQSSDATNKIKESLTNINKETNNVKSAILYANDINKETANAVLSTEQSFNSINDELQEIVELIRETSHRTEDINNYSGNILGGVEDISNNAQQNASTVEEVSASIDEQSVVFGSIAQHSEELSQSCHDLSQLINHFKVSK</sequence>
<evidence type="ECO:0000256" key="4">
    <source>
        <dbReference type="ARBA" id="ARBA00022692"/>
    </source>
</evidence>
<dbReference type="AlphaFoldDB" id="A0A084JCW5"/>
<keyword evidence="5 10" id="KW-1133">Transmembrane helix</keyword>
<dbReference type="InterPro" id="IPR029151">
    <property type="entry name" value="Sensor-like_sf"/>
</dbReference>
<evidence type="ECO:0000259" key="11">
    <source>
        <dbReference type="PROSITE" id="PS50111"/>
    </source>
</evidence>
<keyword evidence="2" id="KW-1003">Cell membrane</keyword>
<evidence type="ECO:0000256" key="5">
    <source>
        <dbReference type="ARBA" id="ARBA00022989"/>
    </source>
</evidence>
<dbReference type="PROSITE" id="PS50885">
    <property type="entry name" value="HAMP"/>
    <property type="match status" value="1"/>
</dbReference>
<feature type="domain" description="Methyl-accepting transducer" evidence="11">
    <location>
        <begin position="374"/>
        <end position="631"/>
    </location>
</feature>
<accession>A0A084JCW5</accession>
<protein>
    <recommendedName>
        <fullName evidence="15">Chemotaxis protein</fullName>
    </recommendedName>
</protein>
<dbReference type="SUPFAM" id="SSF58104">
    <property type="entry name" value="Methyl-accepting chemotaxis protein (MCP) signaling domain"/>
    <property type="match status" value="1"/>
</dbReference>
<dbReference type="eggNOG" id="COG0840">
    <property type="taxonomic scope" value="Bacteria"/>
</dbReference>
<feature type="transmembrane region" description="Helical" evidence="10">
    <location>
        <begin position="282"/>
        <end position="302"/>
    </location>
</feature>
<proteinExistence type="inferred from homology"/>
<dbReference type="Gene3D" id="3.30.450.20">
    <property type="entry name" value="PAS domain"/>
    <property type="match status" value="2"/>
</dbReference>
<evidence type="ECO:0000256" key="2">
    <source>
        <dbReference type="ARBA" id="ARBA00022475"/>
    </source>
</evidence>
<keyword evidence="4 10" id="KW-0812">Transmembrane</keyword>
<evidence type="ECO:0000313" key="13">
    <source>
        <dbReference type="EMBL" id="KEZ86799.1"/>
    </source>
</evidence>
<evidence type="ECO:0000256" key="9">
    <source>
        <dbReference type="PROSITE-ProRule" id="PRU00284"/>
    </source>
</evidence>
<dbReference type="SMART" id="SM00304">
    <property type="entry name" value="HAMP"/>
    <property type="match status" value="1"/>
</dbReference>